<protein>
    <recommendedName>
        <fullName evidence="3">FAR1 domain-containing protein</fullName>
    </recommendedName>
</protein>
<name>A0A4Y2UHC0_ARAVE</name>
<dbReference type="PANTHER" id="PTHR33936">
    <property type="entry name" value="PROTEIN CBG17840"/>
    <property type="match status" value="1"/>
</dbReference>
<evidence type="ECO:0000313" key="2">
    <source>
        <dbReference type="Proteomes" id="UP000499080"/>
    </source>
</evidence>
<evidence type="ECO:0008006" key="3">
    <source>
        <dbReference type="Google" id="ProtNLM"/>
    </source>
</evidence>
<dbReference type="PANTHER" id="PTHR33936:SF24">
    <property type="entry name" value="C2H2-TYPE DOMAIN-CONTAINING PROTEIN"/>
    <property type="match status" value="1"/>
</dbReference>
<dbReference type="Proteomes" id="UP000499080">
    <property type="component" value="Unassembled WGS sequence"/>
</dbReference>
<comment type="caution">
    <text evidence="1">The sequence shown here is derived from an EMBL/GenBank/DDBJ whole genome shotgun (WGS) entry which is preliminary data.</text>
</comment>
<sequence length="178" mass="20712">MSYHDFRRSSNAEVEFVAGLITNRAGSFKKWKHDVERQELTSYTLRHGFKKTKRGILRNDYVCHRSGKYSTKIVGQRKRMLKTTGTVKLGIVCTSVMRCEERPDGVVVRYYPHHYGHGKEISFVHLSPEEQDAINENVSKGIPFEKLLDDIKDNQSLTDHRVSYKNERCRFILKQCSS</sequence>
<evidence type="ECO:0000313" key="1">
    <source>
        <dbReference type="EMBL" id="GBO10957.1"/>
    </source>
</evidence>
<gene>
    <name evidence="1" type="ORF">AVEN_15357_1</name>
</gene>
<accession>A0A4Y2UHC0</accession>
<dbReference type="AlphaFoldDB" id="A0A4Y2UHC0"/>
<dbReference type="InterPro" id="IPR052797">
    <property type="entry name" value="RegFact_GeneExpr_CellDeath"/>
</dbReference>
<reference evidence="1 2" key="1">
    <citation type="journal article" date="2019" name="Sci. Rep.">
        <title>Orb-weaving spider Araneus ventricosus genome elucidates the spidroin gene catalogue.</title>
        <authorList>
            <person name="Kono N."/>
            <person name="Nakamura H."/>
            <person name="Ohtoshi R."/>
            <person name="Moran D.A.P."/>
            <person name="Shinohara A."/>
            <person name="Yoshida Y."/>
            <person name="Fujiwara M."/>
            <person name="Mori M."/>
            <person name="Tomita M."/>
            <person name="Arakawa K."/>
        </authorList>
    </citation>
    <scope>NUCLEOTIDE SEQUENCE [LARGE SCALE GENOMIC DNA]</scope>
</reference>
<proteinExistence type="predicted"/>
<keyword evidence="2" id="KW-1185">Reference proteome</keyword>
<dbReference type="EMBL" id="BGPR01035920">
    <property type="protein sequence ID" value="GBO10957.1"/>
    <property type="molecule type" value="Genomic_DNA"/>
</dbReference>
<organism evidence="1 2">
    <name type="scientific">Araneus ventricosus</name>
    <name type="common">Orbweaver spider</name>
    <name type="synonym">Epeira ventricosa</name>
    <dbReference type="NCBI Taxonomy" id="182803"/>
    <lineage>
        <taxon>Eukaryota</taxon>
        <taxon>Metazoa</taxon>
        <taxon>Ecdysozoa</taxon>
        <taxon>Arthropoda</taxon>
        <taxon>Chelicerata</taxon>
        <taxon>Arachnida</taxon>
        <taxon>Araneae</taxon>
        <taxon>Araneomorphae</taxon>
        <taxon>Entelegynae</taxon>
        <taxon>Araneoidea</taxon>
        <taxon>Araneidae</taxon>
        <taxon>Araneus</taxon>
    </lineage>
</organism>
<dbReference type="OrthoDB" id="6509935at2759"/>